<dbReference type="Pfam" id="PF02625">
    <property type="entry name" value="XdhC_CoxI"/>
    <property type="match status" value="1"/>
</dbReference>
<organism evidence="3 4">
    <name type="scientific">Siculibacillus lacustris</name>
    <dbReference type="NCBI Taxonomy" id="1549641"/>
    <lineage>
        <taxon>Bacteria</taxon>
        <taxon>Pseudomonadati</taxon>
        <taxon>Pseudomonadota</taxon>
        <taxon>Alphaproteobacteria</taxon>
        <taxon>Hyphomicrobiales</taxon>
        <taxon>Ancalomicrobiaceae</taxon>
        <taxon>Siculibacillus</taxon>
    </lineage>
</organism>
<dbReference type="Gene3D" id="3.40.50.720">
    <property type="entry name" value="NAD(P)-binding Rossmann-like Domain"/>
    <property type="match status" value="1"/>
</dbReference>
<keyword evidence="4" id="KW-1185">Reference proteome</keyword>
<dbReference type="InterPro" id="IPR052698">
    <property type="entry name" value="MoCofactor_Util/Proc"/>
</dbReference>
<proteinExistence type="predicted"/>
<gene>
    <name evidence="3" type="primary">xdhC</name>
    <name evidence="3" type="ORF">EYW49_12035</name>
</gene>
<dbReference type="InterPro" id="IPR014308">
    <property type="entry name" value="Xanthine_DH_XdhC"/>
</dbReference>
<feature type="domain" description="XdhC- CoxI" evidence="1">
    <location>
        <begin position="12"/>
        <end position="73"/>
    </location>
</feature>
<evidence type="ECO:0000259" key="2">
    <source>
        <dbReference type="Pfam" id="PF13478"/>
    </source>
</evidence>
<dbReference type="PANTHER" id="PTHR30388:SF6">
    <property type="entry name" value="XANTHINE DEHYDROGENASE SUBUNIT A-RELATED"/>
    <property type="match status" value="1"/>
</dbReference>
<comment type="caution">
    <text evidence="3">The sequence shown here is derived from an EMBL/GenBank/DDBJ whole genome shotgun (WGS) entry which is preliminary data.</text>
</comment>
<dbReference type="OrthoDB" id="61481at2"/>
<dbReference type="AlphaFoldDB" id="A0A4Q9VNI0"/>
<name>A0A4Q9VNI0_9HYPH</name>
<dbReference type="Pfam" id="PF13478">
    <property type="entry name" value="XdhC_C"/>
    <property type="match status" value="1"/>
</dbReference>
<dbReference type="NCBIfam" id="TIGR02964">
    <property type="entry name" value="xanthine_xdhC"/>
    <property type="match status" value="1"/>
</dbReference>
<evidence type="ECO:0000259" key="1">
    <source>
        <dbReference type="Pfam" id="PF02625"/>
    </source>
</evidence>
<dbReference type="EMBL" id="SJFN01000016">
    <property type="protein sequence ID" value="TBW37236.1"/>
    <property type="molecule type" value="Genomic_DNA"/>
</dbReference>
<accession>A0A4Q9VNI0</accession>
<dbReference type="PANTHER" id="PTHR30388">
    <property type="entry name" value="ALDEHYDE OXIDOREDUCTASE MOLYBDENUM COFACTOR ASSEMBLY PROTEIN"/>
    <property type="match status" value="1"/>
</dbReference>
<dbReference type="Proteomes" id="UP000292781">
    <property type="component" value="Unassembled WGS sequence"/>
</dbReference>
<feature type="domain" description="XdhC Rossmann" evidence="2">
    <location>
        <begin position="160"/>
        <end position="302"/>
    </location>
</feature>
<dbReference type="InterPro" id="IPR003777">
    <property type="entry name" value="XdhC_CoxI"/>
</dbReference>
<evidence type="ECO:0000313" key="4">
    <source>
        <dbReference type="Proteomes" id="UP000292781"/>
    </source>
</evidence>
<protein>
    <submittedName>
        <fullName evidence="3">Xanthine dehydrogenase accessory protein XdhC</fullName>
    </submittedName>
</protein>
<evidence type="ECO:0000313" key="3">
    <source>
        <dbReference type="EMBL" id="TBW37236.1"/>
    </source>
</evidence>
<sequence length="328" mass="33932">MGAWGRLAAELAASGRLARIAVAAVAGSAPREVGAAMLLRPDGGFTGTIGGGAFEWRALAIAGAALAEGRPRVIVQDLVLGPDLGQCCGGRVTVLIEIFDAAALDEARALAVTESRGPFLAVGRRDGDRIRRVAVPDDDRAVGLTGDDLVERFGDSRRPVLVFGAGHVGRALILALAPLPFRVRWVDGRPEAFPGAVPGNATPIAAADPVAEMIAAPPGSLAVILTHDHALDLALVDAGLRRADLPYLGCIGSRSKRARFSSRLLQIGHSSESIRRMVCPIGVAGVDSKAPAVIAASVAVELLIADRVARNTLGAAREVVRAGREECV</sequence>
<dbReference type="InterPro" id="IPR027051">
    <property type="entry name" value="XdhC_Rossmann_dom"/>
</dbReference>
<reference evidence="3 4" key="1">
    <citation type="submission" date="2019-02" db="EMBL/GenBank/DDBJ databases">
        <title>Siculibacillus lacustris gen. nov., sp. nov., a new rosette-forming bacterium isolated from a freshwater crater lake (Lake St. Ana, Romania).</title>
        <authorList>
            <person name="Felfoldi T."/>
            <person name="Marton Z."/>
            <person name="Szabo A."/>
            <person name="Mentes A."/>
            <person name="Boka K."/>
            <person name="Marialigeti K."/>
            <person name="Mathe I."/>
            <person name="Koncz M."/>
            <person name="Schumann P."/>
            <person name="Toth E."/>
        </authorList>
    </citation>
    <scope>NUCLEOTIDE SEQUENCE [LARGE SCALE GENOMIC DNA]</scope>
    <source>
        <strain evidence="3 4">SA-279</strain>
    </source>
</reference>